<organism evidence="2 3">
    <name type="scientific">Acinetobacter modestus</name>
    <dbReference type="NCBI Taxonomy" id="1776740"/>
    <lineage>
        <taxon>Bacteria</taxon>
        <taxon>Pseudomonadati</taxon>
        <taxon>Pseudomonadota</taxon>
        <taxon>Gammaproteobacteria</taxon>
        <taxon>Moraxellales</taxon>
        <taxon>Moraxellaceae</taxon>
        <taxon>Acinetobacter</taxon>
    </lineage>
</organism>
<dbReference type="InterPro" id="IPR029069">
    <property type="entry name" value="HotDog_dom_sf"/>
</dbReference>
<proteinExistence type="predicted"/>
<dbReference type="Proteomes" id="UP000013190">
    <property type="component" value="Unassembled WGS sequence"/>
</dbReference>
<comment type="caution">
    <text evidence="2">The sequence shown here is derived from an EMBL/GenBank/DDBJ whole genome shotgun (WGS) entry which is preliminary data.</text>
</comment>
<dbReference type="Pfam" id="PF01575">
    <property type="entry name" value="MaoC_dehydratas"/>
    <property type="match status" value="1"/>
</dbReference>
<dbReference type="PANTHER" id="PTHR43841:SF1">
    <property type="entry name" value="3-HYDROXYACYL-THIOESTER DEHYDRATASE X"/>
    <property type="match status" value="1"/>
</dbReference>
<reference evidence="3" key="1">
    <citation type="submission" date="2013-02" db="EMBL/GenBank/DDBJ databases">
        <title>The Genome Sequence of Acinetobacter sp. NIPH 236.</title>
        <authorList>
            <consortium name="The Broad Institute Genome Sequencing Platform"/>
            <consortium name="The Broad Institute Genome Sequencing Center for Infectious Disease"/>
            <person name="Cerqueira G."/>
            <person name="Feldgarden M."/>
            <person name="Courvalin P."/>
            <person name="Perichon B."/>
            <person name="Grillot-Courvalin C."/>
            <person name="Clermont D."/>
            <person name="Rocha E."/>
            <person name="Yoon E.-J."/>
            <person name="Nemec A."/>
            <person name="Walker B."/>
            <person name="Young S.K."/>
            <person name="Zeng Q."/>
            <person name="Gargeya S."/>
            <person name="Fitzgerald M."/>
            <person name="Haas B."/>
            <person name="Abouelleil A."/>
            <person name="Alvarado L."/>
            <person name="Arachchi H.M."/>
            <person name="Berlin A.M."/>
            <person name="Chapman S.B."/>
            <person name="Dewar J."/>
            <person name="Goldberg J."/>
            <person name="Griggs A."/>
            <person name="Gujja S."/>
            <person name="Hansen M."/>
            <person name="Howarth C."/>
            <person name="Imamovic A."/>
            <person name="Larimer J."/>
            <person name="McCowan C."/>
            <person name="Murphy C."/>
            <person name="Neiman D."/>
            <person name="Pearson M."/>
            <person name="Priest M."/>
            <person name="Roberts A."/>
            <person name="Saif S."/>
            <person name="Shea T."/>
            <person name="Sisk P."/>
            <person name="Sykes S."/>
            <person name="Wortman J."/>
            <person name="Nusbaum C."/>
            <person name="Birren B."/>
        </authorList>
    </citation>
    <scope>NUCLEOTIDE SEQUENCE [LARGE SCALE GENOMIC DNA]</scope>
    <source>
        <strain evidence="3">NIPH 236</strain>
    </source>
</reference>
<sequence>MFTIRYQQIPLHFLLEHQSTLAGLGQIGLRTLKKTTPRALDWQVVAPIIEVIDPPSNDLIEHYVKWTGSKINKYRDSIPPHMVSQWGVSFATRLLLQTHYPLSQVINQGVSLKMNGKIPRNEKLMIQAKIAQVDERNGLARVSVQIITGTISQPDLVETILHMAFILPTFKKVKRTETQEHKNWTAQGEWSVQSDDGFKFALLTGDFNPIHWVGFLAKFSNFGQKVLHGFGVFAKSFELLPEEVKQIDVRFLKPVKLPSQHNQVETCTEQSEKYVRVVGSAGQVCLMGQFK</sequence>
<dbReference type="Gene3D" id="3.10.129.10">
    <property type="entry name" value="Hotdog Thioesterase"/>
    <property type="match status" value="1"/>
</dbReference>
<reference evidence="2 3" key="2">
    <citation type="journal article" date="2016" name="Int. J. Syst. Evol. Microbiol.">
        <title>Taxonomy of haemolytic and/or proteolytic strains of the genus Acinetobacter with the proposal of Acinetobacter courvalinii sp. nov. (genomic species 14 sensu Bouvet &amp; Jeanjean), Acinetobacter dispersus sp. nov. (genomic species 17), Acinetobacter modestus sp. nov., Acinetobacter proteolyticus sp. nov. and Acinetobacter vivianii sp. nov.</title>
        <authorList>
            <person name="Nemec A."/>
            <person name="Radolfova-Krizova L."/>
            <person name="Maixnerova M."/>
            <person name="Vrestiakova E."/>
            <person name="Jezek P."/>
            <person name="Sedo O."/>
        </authorList>
    </citation>
    <scope>NUCLEOTIDE SEQUENCE [LARGE SCALE GENOMIC DNA]</scope>
    <source>
        <strain evidence="2 3">NIPH 236</strain>
    </source>
</reference>
<keyword evidence="3" id="KW-1185">Reference proteome</keyword>
<evidence type="ECO:0000259" key="1">
    <source>
        <dbReference type="Pfam" id="PF01575"/>
    </source>
</evidence>
<evidence type="ECO:0000313" key="3">
    <source>
        <dbReference type="Proteomes" id="UP000013190"/>
    </source>
</evidence>
<feature type="domain" description="MaoC-like" evidence="1">
    <location>
        <begin position="188"/>
        <end position="269"/>
    </location>
</feature>
<gene>
    <name evidence="2" type="ORF">F992_01857</name>
</gene>
<evidence type="ECO:0000313" key="2">
    <source>
        <dbReference type="EMBL" id="ENU26889.1"/>
    </source>
</evidence>
<name>A0ABN0JNK7_9GAMM</name>
<dbReference type="SUPFAM" id="SSF54637">
    <property type="entry name" value="Thioesterase/thiol ester dehydrase-isomerase"/>
    <property type="match status" value="1"/>
</dbReference>
<accession>A0ABN0JNK7</accession>
<protein>
    <recommendedName>
        <fullName evidence="1">MaoC-like domain-containing protein</fullName>
    </recommendedName>
</protein>
<dbReference type="PANTHER" id="PTHR43841">
    <property type="entry name" value="3-HYDROXYACYL-THIOESTER DEHYDRATASE HTDX-RELATED"/>
    <property type="match status" value="1"/>
</dbReference>
<dbReference type="EMBL" id="APOJ01000024">
    <property type="protein sequence ID" value="ENU26889.1"/>
    <property type="molecule type" value="Genomic_DNA"/>
</dbReference>
<dbReference type="RefSeq" id="WP_004661985.1">
    <property type="nucleotide sequence ID" value="NZ_BMDV01000002.1"/>
</dbReference>
<dbReference type="InterPro" id="IPR002539">
    <property type="entry name" value="MaoC-like_dom"/>
</dbReference>
<dbReference type="GeneID" id="92835244"/>